<accession>A0A0V0Z727</accession>
<proteinExistence type="predicted"/>
<dbReference type="EMBL" id="JYDQ01000352">
    <property type="protein sequence ID" value="KRY08221.1"/>
    <property type="molecule type" value="Genomic_DNA"/>
</dbReference>
<gene>
    <name evidence="1" type="ORF">T12_1167</name>
</gene>
<protein>
    <submittedName>
        <fullName evidence="1">Uncharacterized protein</fullName>
    </submittedName>
</protein>
<sequence>MIVLSRQRIDFTIPDETNDHKPAVIFDYNQCKGAVGKLNKMIKEYSTLITLSLFQSTNKTTERWSNEIARSTTNKKMGSRYGLNCTIPSFTVLPRNVQRVMRAVIASSGFHKERRRRGSSCVTSTVLVLQDASVTLP</sequence>
<organism evidence="1 2">
    <name type="scientific">Trichinella patagoniensis</name>
    <dbReference type="NCBI Taxonomy" id="990121"/>
    <lineage>
        <taxon>Eukaryota</taxon>
        <taxon>Metazoa</taxon>
        <taxon>Ecdysozoa</taxon>
        <taxon>Nematoda</taxon>
        <taxon>Enoplea</taxon>
        <taxon>Dorylaimia</taxon>
        <taxon>Trichinellida</taxon>
        <taxon>Trichinellidae</taxon>
        <taxon>Trichinella</taxon>
    </lineage>
</organism>
<dbReference type="AlphaFoldDB" id="A0A0V0Z727"/>
<dbReference type="Proteomes" id="UP000054783">
    <property type="component" value="Unassembled WGS sequence"/>
</dbReference>
<name>A0A0V0Z727_9BILA</name>
<reference evidence="1 2" key="1">
    <citation type="submission" date="2015-01" db="EMBL/GenBank/DDBJ databases">
        <title>Evolution of Trichinella species and genotypes.</title>
        <authorList>
            <person name="Korhonen P.K."/>
            <person name="Edoardo P."/>
            <person name="Giuseppe L.R."/>
            <person name="Gasser R.B."/>
        </authorList>
    </citation>
    <scope>NUCLEOTIDE SEQUENCE [LARGE SCALE GENOMIC DNA]</scope>
    <source>
        <strain evidence="1">ISS2496</strain>
    </source>
</reference>
<evidence type="ECO:0000313" key="2">
    <source>
        <dbReference type="Proteomes" id="UP000054783"/>
    </source>
</evidence>
<comment type="caution">
    <text evidence="1">The sequence shown here is derived from an EMBL/GenBank/DDBJ whole genome shotgun (WGS) entry which is preliminary data.</text>
</comment>
<evidence type="ECO:0000313" key="1">
    <source>
        <dbReference type="EMBL" id="KRY08221.1"/>
    </source>
</evidence>
<keyword evidence="2" id="KW-1185">Reference proteome</keyword>